<dbReference type="PANTHER" id="PTHR11104:SF0">
    <property type="entry name" value="SPBETA PROPHAGE-DERIVED AMINOGLYCOSIDE N(3')-ACETYLTRANSFERASE-LIKE PROTEIN YOKD"/>
    <property type="match status" value="1"/>
</dbReference>
<evidence type="ECO:0000313" key="4">
    <source>
        <dbReference type="EMBL" id="MPM79084.1"/>
    </source>
</evidence>
<dbReference type="GO" id="GO:0008080">
    <property type="term" value="F:N-acetyltransferase activity"/>
    <property type="evidence" value="ECO:0007669"/>
    <property type="project" value="InterPro"/>
</dbReference>
<organism evidence="4">
    <name type="scientific">bioreactor metagenome</name>
    <dbReference type="NCBI Taxonomy" id="1076179"/>
    <lineage>
        <taxon>unclassified sequences</taxon>
        <taxon>metagenomes</taxon>
        <taxon>ecological metagenomes</taxon>
    </lineage>
</organism>
<evidence type="ECO:0000256" key="2">
    <source>
        <dbReference type="ARBA" id="ARBA00022679"/>
    </source>
</evidence>
<name>A0A645CQC8_9ZZZZ</name>
<comment type="caution">
    <text evidence="4">The sequence shown here is derived from an EMBL/GenBank/DDBJ whole genome shotgun (WGS) entry which is preliminary data.</text>
</comment>
<comment type="similarity">
    <text evidence="1">Belongs to the antibiotic N-acetyltransferase family.</text>
</comment>
<dbReference type="EMBL" id="VSSQ01029102">
    <property type="protein sequence ID" value="MPM79084.1"/>
    <property type="molecule type" value="Genomic_DNA"/>
</dbReference>
<dbReference type="InterPro" id="IPR003679">
    <property type="entry name" value="Amioglycoside_AcTrfase"/>
</dbReference>
<keyword evidence="3" id="KW-0012">Acyltransferase</keyword>
<dbReference type="InterPro" id="IPR028345">
    <property type="entry name" value="Antibiotic_NAT-like"/>
</dbReference>
<evidence type="ECO:0000256" key="3">
    <source>
        <dbReference type="ARBA" id="ARBA00023315"/>
    </source>
</evidence>
<dbReference type="GO" id="GO:0046677">
    <property type="term" value="P:response to antibiotic"/>
    <property type="evidence" value="ECO:0007669"/>
    <property type="project" value="InterPro"/>
</dbReference>
<gene>
    <name evidence="4" type="ORF">SDC9_126115</name>
</gene>
<evidence type="ECO:0008006" key="5">
    <source>
        <dbReference type="Google" id="ProtNLM"/>
    </source>
</evidence>
<dbReference type="Pfam" id="PF02522">
    <property type="entry name" value="Antibiotic_NAT"/>
    <property type="match status" value="1"/>
</dbReference>
<reference evidence="4" key="1">
    <citation type="submission" date="2019-08" db="EMBL/GenBank/DDBJ databases">
        <authorList>
            <person name="Kucharzyk K."/>
            <person name="Murdoch R.W."/>
            <person name="Higgins S."/>
            <person name="Loffler F."/>
        </authorList>
    </citation>
    <scope>NUCLEOTIDE SEQUENCE</scope>
</reference>
<keyword evidence="2" id="KW-0808">Transferase</keyword>
<dbReference type="SUPFAM" id="SSF110710">
    <property type="entry name" value="TTHA0583/YokD-like"/>
    <property type="match status" value="1"/>
</dbReference>
<accession>A0A645CQC8</accession>
<protein>
    <recommendedName>
        <fullName evidence="5">Aminoglycoside N(3)-acetyltransferase</fullName>
    </recommendedName>
</protein>
<sequence length="247" mass="27284">MHTHQTLTKDLEALGLNCRGTTLAHFSYKSLGPVEGGPQTVVDTLISYMAAGLMVFPTHTWANVTEEDPYYSVTETESCIGIIPETARKTAKGVRSAHPSHSVVAFGKDAESFVSGEHLYTTPCPREGVYGKLYDRDATILLVGVGLNRDTYIHGIEEWIDVPNRINEVKKMLFTRLSDGKLIPTPMSGHLGHVGENFPRVEAHMRSVGILKEGKLGDARVLYHSAKAFADELTRMLDKDPTLFSER</sequence>
<proteinExistence type="inferred from homology"/>
<dbReference type="PANTHER" id="PTHR11104">
    <property type="entry name" value="AMINOGLYCOSIDE N3-ACETYLTRANSFERASE"/>
    <property type="match status" value="1"/>
</dbReference>
<evidence type="ECO:0000256" key="1">
    <source>
        <dbReference type="ARBA" id="ARBA00006383"/>
    </source>
</evidence>
<dbReference type="AlphaFoldDB" id="A0A645CQC8"/>